<dbReference type="InterPro" id="IPR004381">
    <property type="entry name" value="Glycerate_kinase"/>
</dbReference>
<organism evidence="5 6">
    <name type="scientific">Splendidivirga corallicola</name>
    <dbReference type="NCBI Taxonomy" id="3051826"/>
    <lineage>
        <taxon>Bacteria</taxon>
        <taxon>Pseudomonadati</taxon>
        <taxon>Bacteroidota</taxon>
        <taxon>Cytophagia</taxon>
        <taxon>Cytophagales</taxon>
        <taxon>Splendidivirgaceae</taxon>
        <taxon>Splendidivirga</taxon>
    </lineage>
</organism>
<dbReference type="Gene3D" id="3.90.1510.10">
    <property type="entry name" value="Glycerate kinase, domain 2"/>
    <property type="match status" value="1"/>
</dbReference>
<dbReference type="EC" id="2.7.1.31" evidence="5"/>
<dbReference type="InterPro" id="IPR018193">
    <property type="entry name" value="Glyc_kinase_flavodox-like_fold"/>
</dbReference>
<evidence type="ECO:0000256" key="1">
    <source>
        <dbReference type="ARBA" id="ARBA00006284"/>
    </source>
</evidence>
<keyword evidence="6" id="KW-1185">Reference proteome</keyword>
<keyword evidence="3 4" id="KW-0418">Kinase</keyword>
<dbReference type="InterPro" id="IPR036129">
    <property type="entry name" value="Glycerate_kinase_sf"/>
</dbReference>
<evidence type="ECO:0000313" key="5">
    <source>
        <dbReference type="EMBL" id="MDN5204174.1"/>
    </source>
</evidence>
<protein>
    <submittedName>
        <fullName evidence="5">Glycerate kinase</fullName>
        <ecNumber evidence="5">2.7.1.31</ecNumber>
    </submittedName>
</protein>
<name>A0ABT8KTV3_9BACT</name>
<dbReference type="Pfam" id="PF02595">
    <property type="entry name" value="Gly_kinase"/>
    <property type="match status" value="1"/>
</dbReference>
<dbReference type="RefSeq" id="WP_346754198.1">
    <property type="nucleotide sequence ID" value="NZ_JAUJEA010000010.1"/>
</dbReference>
<dbReference type="EMBL" id="JAUJEA010000010">
    <property type="protein sequence ID" value="MDN5204174.1"/>
    <property type="molecule type" value="Genomic_DNA"/>
</dbReference>
<dbReference type="SUPFAM" id="SSF110738">
    <property type="entry name" value="Glycerate kinase I"/>
    <property type="match status" value="1"/>
</dbReference>
<dbReference type="PANTHER" id="PTHR21599:SF0">
    <property type="entry name" value="GLYCERATE KINASE"/>
    <property type="match status" value="1"/>
</dbReference>
<dbReference type="Gene3D" id="3.40.50.10350">
    <property type="entry name" value="Glycerate kinase, domain 1"/>
    <property type="match status" value="1"/>
</dbReference>
<dbReference type="NCBIfam" id="TIGR00045">
    <property type="entry name" value="glycerate kinase"/>
    <property type="match status" value="1"/>
</dbReference>
<keyword evidence="2 4" id="KW-0808">Transferase</keyword>
<evidence type="ECO:0000256" key="4">
    <source>
        <dbReference type="PIRNR" id="PIRNR006078"/>
    </source>
</evidence>
<dbReference type="InterPro" id="IPR018197">
    <property type="entry name" value="Glycerate_kinase_RE-like"/>
</dbReference>
<evidence type="ECO:0000256" key="3">
    <source>
        <dbReference type="ARBA" id="ARBA00022777"/>
    </source>
</evidence>
<sequence>MRVLVAPDNFKDSLSASEVYEAVENGLKRFDPDIQTIFHPMADGGEGSLAALGHFLEWTTIKCKVHDPLFRPIEASYQISGKTAYIEMAQASGLELLAIAERNCLNTSTIGTGKLIKDAIDKGVDKLYLFIGGSATNDAGIGMAHALGFRFLDQKGRVLQPTGRSLGLIETIDRGSAISIPNHLQVFVVSDVNNILFGPLGATHVYARQKGASGSAVELLENGMKHFSSIIAKTFQKDISREPGSGAAGGMGAGAMIFLNASLVPGCKTIMRLSNFEKKLIDCDLVITGEGRLDDQTIHNKVVYEVAKKAHHHKIPLAIIAGRNEASETTLSQINPWRLCVIQPEGMTVEESIKRSAELIEALSYEMALAFDQQKPV</sequence>
<dbReference type="PANTHER" id="PTHR21599">
    <property type="entry name" value="GLYCERATE KINASE"/>
    <property type="match status" value="1"/>
</dbReference>
<gene>
    <name evidence="5" type="ORF">QQ008_22465</name>
</gene>
<proteinExistence type="inferred from homology"/>
<evidence type="ECO:0000256" key="2">
    <source>
        <dbReference type="ARBA" id="ARBA00022679"/>
    </source>
</evidence>
<dbReference type="Proteomes" id="UP001172082">
    <property type="component" value="Unassembled WGS sequence"/>
</dbReference>
<dbReference type="GO" id="GO:0008887">
    <property type="term" value="F:glycerate kinase activity"/>
    <property type="evidence" value="ECO:0007669"/>
    <property type="project" value="UniProtKB-EC"/>
</dbReference>
<reference evidence="5" key="1">
    <citation type="submission" date="2023-06" db="EMBL/GenBank/DDBJ databases">
        <title>Genomic of Parafulvivirga corallium.</title>
        <authorList>
            <person name="Wang G."/>
        </authorList>
    </citation>
    <scope>NUCLEOTIDE SEQUENCE</scope>
    <source>
        <strain evidence="5">BMA10</strain>
    </source>
</reference>
<comment type="caution">
    <text evidence="5">The sequence shown here is derived from an EMBL/GenBank/DDBJ whole genome shotgun (WGS) entry which is preliminary data.</text>
</comment>
<accession>A0ABT8KTV3</accession>
<evidence type="ECO:0000313" key="6">
    <source>
        <dbReference type="Proteomes" id="UP001172082"/>
    </source>
</evidence>
<comment type="similarity">
    <text evidence="1 4">Belongs to the glycerate kinase type-1 family.</text>
</comment>
<dbReference type="PIRSF" id="PIRSF006078">
    <property type="entry name" value="GlxK"/>
    <property type="match status" value="1"/>
</dbReference>